<evidence type="ECO:0000313" key="2">
    <source>
        <dbReference type="Proteomes" id="UP000053593"/>
    </source>
</evidence>
<dbReference type="HOGENOM" id="CLU_2098304_0_0_1"/>
<dbReference type="OrthoDB" id="3366231at2759"/>
<feature type="non-terminal residue" evidence="1">
    <location>
        <position position="110"/>
    </location>
</feature>
<gene>
    <name evidence="1" type="ORF">GYMLUDRAFT_168282</name>
</gene>
<organism evidence="1 2">
    <name type="scientific">Collybiopsis luxurians FD-317 M1</name>
    <dbReference type="NCBI Taxonomy" id="944289"/>
    <lineage>
        <taxon>Eukaryota</taxon>
        <taxon>Fungi</taxon>
        <taxon>Dikarya</taxon>
        <taxon>Basidiomycota</taxon>
        <taxon>Agaricomycotina</taxon>
        <taxon>Agaricomycetes</taxon>
        <taxon>Agaricomycetidae</taxon>
        <taxon>Agaricales</taxon>
        <taxon>Marasmiineae</taxon>
        <taxon>Omphalotaceae</taxon>
        <taxon>Collybiopsis</taxon>
        <taxon>Collybiopsis luxurians</taxon>
    </lineage>
</organism>
<protein>
    <submittedName>
        <fullName evidence="1">Uncharacterized protein</fullName>
    </submittedName>
</protein>
<dbReference type="Proteomes" id="UP000053593">
    <property type="component" value="Unassembled WGS sequence"/>
</dbReference>
<proteinExistence type="predicted"/>
<dbReference type="EMBL" id="KN834776">
    <property type="protein sequence ID" value="KIK60171.1"/>
    <property type="molecule type" value="Genomic_DNA"/>
</dbReference>
<evidence type="ECO:0000313" key="1">
    <source>
        <dbReference type="EMBL" id="KIK60171.1"/>
    </source>
</evidence>
<reference evidence="1 2" key="1">
    <citation type="submission" date="2014-04" db="EMBL/GenBank/DDBJ databases">
        <title>Evolutionary Origins and Diversification of the Mycorrhizal Mutualists.</title>
        <authorList>
            <consortium name="DOE Joint Genome Institute"/>
            <consortium name="Mycorrhizal Genomics Consortium"/>
            <person name="Kohler A."/>
            <person name="Kuo A."/>
            <person name="Nagy L.G."/>
            <person name="Floudas D."/>
            <person name="Copeland A."/>
            <person name="Barry K.W."/>
            <person name="Cichocki N."/>
            <person name="Veneault-Fourrey C."/>
            <person name="LaButti K."/>
            <person name="Lindquist E.A."/>
            <person name="Lipzen A."/>
            <person name="Lundell T."/>
            <person name="Morin E."/>
            <person name="Murat C."/>
            <person name="Riley R."/>
            <person name="Ohm R."/>
            <person name="Sun H."/>
            <person name="Tunlid A."/>
            <person name="Henrissat B."/>
            <person name="Grigoriev I.V."/>
            <person name="Hibbett D.S."/>
            <person name="Martin F."/>
        </authorList>
    </citation>
    <scope>NUCLEOTIDE SEQUENCE [LARGE SCALE GENOMIC DNA]</scope>
    <source>
        <strain evidence="1 2">FD-317 M1</strain>
    </source>
</reference>
<keyword evidence="2" id="KW-1185">Reference proteome</keyword>
<sequence>MSILEDCLRQNNHFATLYNSAYERIQLLEEQSPDPVNTAYVKLHFEDRNDPRTYNLPTAEEVAVILPGPGEPTDHRDIILQLKAGHLKQIYETSPAYAPLHYVLLFPRGE</sequence>
<dbReference type="AlphaFoldDB" id="A0A0D0BWZ0"/>
<name>A0A0D0BWZ0_9AGAR</name>
<dbReference type="PANTHER" id="PTHR45786:SF74">
    <property type="entry name" value="ATP-DEPENDENT DNA HELICASE"/>
    <property type="match status" value="1"/>
</dbReference>
<accession>A0A0D0BWZ0</accession>
<dbReference type="PANTHER" id="PTHR45786">
    <property type="entry name" value="DNA BINDING PROTEIN-LIKE"/>
    <property type="match status" value="1"/>
</dbReference>